<dbReference type="Proteomes" id="UP001355653">
    <property type="component" value="Unassembled WGS sequence"/>
</dbReference>
<dbReference type="RefSeq" id="WP_127452370.1">
    <property type="nucleotide sequence ID" value="NZ_JAROBY010000008.1"/>
</dbReference>
<dbReference type="Gene3D" id="3.10.450.40">
    <property type="match status" value="1"/>
</dbReference>
<evidence type="ECO:0000313" key="2">
    <source>
        <dbReference type="Proteomes" id="UP001355653"/>
    </source>
</evidence>
<dbReference type="InterPro" id="IPR020288">
    <property type="entry name" value="Sheath_initiator"/>
</dbReference>
<gene>
    <name evidence="1" type="ORF">P5G65_04915</name>
</gene>
<organism evidence="1 2">
    <name type="scientific">Paenibacillus chondroitinus</name>
    <dbReference type="NCBI Taxonomy" id="59842"/>
    <lineage>
        <taxon>Bacteria</taxon>
        <taxon>Bacillati</taxon>
        <taxon>Bacillota</taxon>
        <taxon>Bacilli</taxon>
        <taxon>Bacillales</taxon>
        <taxon>Paenibacillaceae</taxon>
        <taxon>Paenibacillus</taxon>
    </lineage>
</organism>
<proteinExistence type="predicted"/>
<name>A0ABU6D679_9BACL</name>
<dbReference type="Pfam" id="PF10934">
    <property type="entry name" value="Sheath_initiator"/>
    <property type="match status" value="1"/>
</dbReference>
<sequence>MIPTGGMTNAALQQSQQPSRTYRIDLENGRIVGTTDGLEAVKQAVYKILGTERFEYLIYGPDYGSEYGSLIGGNSALIRAELARRISEALLQDDRITEVQEMKVTITGDSALAEFTVVSQYGSYQTEKGVSGVV</sequence>
<evidence type="ECO:0000313" key="1">
    <source>
        <dbReference type="EMBL" id="MEB4793227.1"/>
    </source>
</evidence>
<accession>A0ABU6D679</accession>
<protein>
    <submittedName>
        <fullName evidence="1">DUF2634 domain-containing protein</fullName>
    </submittedName>
</protein>
<keyword evidence="2" id="KW-1185">Reference proteome</keyword>
<dbReference type="SUPFAM" id="SSF160719">
    <property type="entry name" value="gpW/gp25-like"/>
    <property type="match status" value="1"/>
</dbReference>
<comment type="caution">
    <text evidence="1">The sequence shown here is derived from an EMBL/GenBank/DDBJ whole genome shotgun (WGS) entry which is preliminary data.</text>
</comment>
<dbReference type="EMBL" id="JAROBY010000008">
    <property type="protein sequence ID" value="MEB4793227.1"/>
    <property type="molecule type" value="Genomic_DNA"/>
</dbReference>
<reference evidence="1 2" key="1">
    <citation type="submission" date="2023-03" db="EMBL/GenBank/DDBJ databases">
        <title>Bacillus Genome Sequencing.</title>
        <authorList>
            <person name="Dunlap C."/>
        </authorList>
    </citation>
    <scope>NUCLEOTIDE SEQUENCE [LARGE SCALE GENOMIC DNA]</scope>
    <source>
        <strain evidence="1 2">NRS-1351</strain>
    </source>
</reference>